<comment type="similarity">
    <text evidence="1">Belongs to the peptidase S1C family.</text>
</comment>
<feature type="transmembrane region" description="Helical" evidence="9">
    <location>
        <begin position="7"/>
        <end position="25"/>
    </location>
</feature>
<gene>
    <name evidence="11" type="ORF">DF185_21460</name>
</gene>
<keyword evidence="9" id="KW-0812">Transmembrane</keyword>
<proteinExistence type="inferred from homology"/>
<dbReference type="EMBL" id="QFLI01000014">
    <property type="protein sequence ID" value="PXX95668.1"/>
    <property type="molecule type" value="Genomic_DNA"/>
</dbReference>
<dbReference type="Proteomes" id="UP000248079">
    <property type="component" value="Unassembled WGS sequence"/>
</dbReference>
<keyword evidence="6" id="KW-0720">Serine protease</keyword>
<evidence type="ECO:0000256" key="1">
    <source>
        <dbReference type="ARBA" id="ARBA00010541"/>
    </source>
</evidence>
<dbReference type="InterPro" id="IPR001478">
    <property type="entry name" value="PDZ"/>
</dbReference>
<dbReference type="GO" id="GO:0004252">
    <property type="term" value="F:serine-type endopeptidase activity"/>
    <property type="evidence" value="ECO:0007669"/>
    <property type="project" value="InterPro"/>
</dbReference>
<evidence type="ECO:0000256" key="3">
    <source>
        <dbReference type="ARBA" id="ARBA00022729"/>
    </source>
</evidence>
<dbReference type="Pfam" id="PF13365">
    <property type="entry name" value="Trypsin_2"/>
    <property type="match status" value="1"/>
</dbReference>
<protein>
    <submittedName>
        <fullName evidence="11">Serine protease</fullName>
    </submittedName>
</protein>
<keyword evidence="9" id="KW-1133">Transmembrane helix</keyword>
<dbReference type="RefSeq" id="WP_110363546.1">
    <property type="nucleotide sequence ID" value="NZ_QFLI01000014.1"/>
</dbReference>
<dbReference type="PROSITE" id="PS50106">
    <property type="entry name" value="PDZ"/>
    <property type="match status" value="1"/>
</dbReference>
<accession>A0A2V3ZVA0</accession>
<dbReference type="AlphaFoldDB" id="A0A2V3ZVA0"/>
<keyword evidence="9" id="KW-0472">Membrane</keyword>
<dbReference type="Pfam" id="PF13180">
    <property type="entry name" value="PDZ_2"/>
    <property type="match status" value="1"/>
</dbReference>
<keyword evidence="3" id="KW-0732">Signal</keyword>
<dbReference type="OrthoDB" id="9758917at2"/>
<evidence type="ECO:0000256" key="7">
    <source>
        <dbReference type="PIRSR" id="PIRSR611782-1"/>
    </source>
</evidence>
<evidence type="ECO:0000256" key="6">
    <source>
        <dbReference type="ARBA" id="ARBA00022825"/>
    </source>
</evidence>
<dbReference type="FunFam" id="2.40.10.10:FF:000001">
    <property type="entry name" value="Periplasmic serine protease DegS"/>
    <property type="match status" value="1"/>
</dbReference>
<dbReference type="InterPro" id="IPR001940">
    <property type="entry name" value="Peptidase_S1C"/>
</dbReference>
<keyword evidence="5" id="KW-0378">Hydrolase</keyword>
<sequence length="505" mass="55167">MKKIAQLFIVAFIASVITSFGFIFFNQEDKTYTIKHIDSAPVVGAAYTVNHNGEVVPLQFTDVSKKVMDAVVHIKSTHIQGSQSRQKVPSPFRDFFNDNMLKDFFGPHFKFEQRTPQQRGPYTRVGTGSGVIISSGGYIVTNNHVIDGAEDIEVSLHDNRVYKAKVIGTDPTTDLAVIQIKERKLAHVPFVNSDDVEIGEWVLAVGNPFNLNSTVTAGIVSAKGRNINILQSQSAIESFIQTDAAINPGNSGGALVNLKGGLIGINTAIASPTGSYSGYGFAIPSNIVSKVVEDIIEYGFVQRGYMGITIRSVDGNFAKEKDLDVTEGVYVDSLMTKSSAKEAGLQKGDVIVKVNKNKIKTSSDLLEIIGQHRPGDQLLVGVNRLGKDKEFEITLKNEQGESKINSINQKDILYKLGAEIIEVDKEKASKLDVPTGLMIRKLNSGILRSQTNIKEGFVITHVNGKRVESLKELKTILKGKSGGVMLKGVYPDYPGQYYYAFGIDE</sequence>
<keyword evidence="12" id="KW-1185">Reference proteome</keyword>
<name>A0A2V3ZVA0_9BACT</name>
<dbReference type="GO" id="GO:0006508">
    <property type="term" value="P:proteolysis"/>
    <property type="evidence" value="ECO:0007669"/>
    <property type="project" value="UniProtKB-KW"/>
</dbReference>
<evidence type="ECO:0000313" key="12">
    <source>
        <dbReference type="Proteomes" id="UP000248079"/>
    </source>
</evidence>
<dbReference type="SUPFAM" id="SSF50156">
    <property type="entry name" value="PDZ domain-like"/>
    <property type="match status" value="2"/>
</dbReference>
<dbReference type="Gene3D" id="2.40.10.120">
    <property type="match status" value="1"/>
</dbReference>
<dbReference type="InterPro" id="IPR036034">
    <property type="entry name" value="PDZ_sf"/>
</dbReference>
<dbReference type="PRINTS" id="PR00834">
    <property type="entry name" value="PROTEASES2C"/>
</dbReference>
<dbReference type="NCBIfam" id="TIGR02037">
    <property type="entry name" value="degP_htrA_DO"/>
    <property type="match status" value="1"/>
</dbReference>
<dbReference type="SMART" id="SM00228">
    <property type="entry name" value="PDZ"/>
    <property type="match status" value="1"/>
</dbReference>
<evidence type="ECO:0000313" key="11">
    <source>
        <dbReference type="EMBL" id="PXX95668.1"/>
    </source>
</evidence>
<feature type="binding site" evidence="8">
    <location>
        <position position="174"/>
    </location>
    <ligand>
        <name>substrate</name>
    </ligand>
</feature>
<evidence type="ECO:0000256" key="4">
    <source>
        <dbReference type="ARBA" id="ARBA00022737"/>
    </source>
</evidence>
<organism evidence="11 12">
    <name type="scientific">Marinifilum breve</name>
    <dbReference type="NCBI Taxonomy" id="2184082"/>
    <lineage>
        <taxon>Bacteria</taxon>
        <taxon>Pseudomonadati</taxon>
        <taxon>Bacteroidota</taxon>
        <taxon>Bacteroidia</taxon>
        <taxon>Marinilabiliales</taxon>
        <taxon>Marinifilaceae</taxon>
    </lineage>
</organism>
<evidence type="ECO:0000256" key="5">
    <source>
        <dbReference type="ARBA" id="ARBA00022801"/>
    </source>
</evidence>
<feature type="active site" description="Charge relay system" evidence="7">
    <location>
        <position position="251"/>
    </location>
</feature>
<feature type="active site" description="Charge relay system" evidence="7">
    <location>
        <position position="174"/>
    </location>
</feature>
<dbReference type="PANTHER" id="PTHR22939:SF129">
    <property type="entry name" value="SERINE PROTEASE HTRA2, MITOCHONDRIAL"/>
    <property type="match status" value="1"/>
</dbReference>
<feature type="binding site" evidence="8">
    <location>
        <position position="144"/>
    </location>
    <ligand>
        <name>substrate</name>
    </ligand>
</feature>
<comment type="caution">
    <text evidence="11">The sequence shown here is derived from an EMBL/GenBank/DDBJ whole genome shotgun (WGS) entry which is preliminary data.</text>
</comment>
<dbReference type="Gene3D" id="2.30.42.10">
    <property type="match status" value="2"/>
</dbReference>
<feature type="binding site" evidence="8">
    <location>
        <begin position="249"/>
        <end position="251"/>
    </location>
    <ligand>
        <name>substrate</name>
    </ligand>
</feature>
<reference evidence="11 12" key="1">
    <citation type="submission" date="2018-05" db="EMBL/GenBank/DDBJ databases">
        <title>Marinifilum breve JC075T sp. nov., a marine bacterium isolated from Yongle Blue Hole in the South China Sea.</title>
        <authorList>
            <person name="Fu T."/>
        </authorList>
    </citation>
    <scope>NUCLEOTIDE SEQUENCE [LARGE SCALE GENOMIC DNA]</scope>
    <source>
        <strain evidence="11 12">JC075</strain>
    </source>
</reference>
<feature type="domain" description="PDZ" evidence="10">
    <location>
        <begin position="295"/>
        <end position="360"/>
    </location>
</feature>
<dbReference type="PANTHER" id="PTHR22939">
    <property type="entry name" value="SERINE PROTEASE FAMILY S1C HTRA-RELATED"/>
    <property type="match status" value="1"/>
</dbReference>
<dbReference type="InterPro" id="IPR011782">
    <property type="entry name" value="Pept_S1C_Do"/>
</dbReference>
<evidence type="ECO:0000256" key="9">
    <source>
        <dbReference type="SAM" id="Phobius"/>
    </source>
</evidence>
<evidence type="ECO:0000259" key="10">
    <source>
        <dbReference type="PROSITE" id="PS50106"/>
    </source>
</evidence>
<keyword evidence="2 11" id="KW-0645">Protease</keyword>
<evidence type="ECO:0000256" key="2">
    <source>
        <dbReference type="ARBA" id="ARBA00022670"/>
    </source>
</evidence>
<dbReference type="SUPFAM" id="SSF50494">
    <property type="entry name" value="Trypsin-like serine proteases"/>
    <property type="match status" value="1"/>
</dbReference>
<keyword evidence="4" id="KW-0677">Repeat</keyword>
<dbReference type="InterPro" id="IPR009003">
    <property type="entry name" value="Peptidase_S1_PA"/>
</dbReference>
<feature type="active site" description="Charge relay system" evidence="7">
    <location>
        <position position="144"/>
    </location>
</feature>
<evidence type="ECO:0000256" key="8">
    <source>
        <dbReference type="PIRSR" id="PIRSR611782-2"/>
    </source>
</evidence>